<name>A0A927I1V6_9HYPH</name>
<comment type="caution">
    <text evidence="1">The sequence shown here is derived from an EMBL/GenBank/DDBJ whole genome shotgun (WGS) entry which is preliminary data.</text>
</comment>
<protein>
    <submittedName>
        <fullName evidence="1">Uncharacterized protein</fullName>
    </submittedName>
</protein>
<dbReference type="Proteomes" id="UP000619295">
    <property type="component" value="Unassembled WGS sequence"/>
</dbReference>
<evidence type="ECO:0000313" key="1">
    <source>
        <dbReference type="EMBL" id="MBD3848864.1"/>
    </source>
</evidence>
<proteinExistence type="predicted"/>
<dbReference type="AlphaFoldDB" id="A0A927I1V6"/>
<keyword evidence="2" id="KW-1185">Reference proteome</keyword>
<accession>A0A927I1V6</accession>
<organism evidence="1 2">
    <name type="scientific">Bosea spartocytisi</name>
    <dbReference type="NCBI Taxonomy" id="2773451"/>
    <lineage>
        <taxon>Bacteria</taxon>
        <taxon>Pseudomonadati</taxon>
        <taxon>Pseudomonadota</taxon>
        <taxon>Alphaproteobacteria</taxon>
        <taxon>Hyphomicrobiales</taxon>
        <taxon>Boseaceae</taxon>
        <taxon>Bosea</taxon>
    </lineage>
</organism>
<evidence type="ECO:0000313" key="2">
    <source>
        <dbReference type="Proteomes" id="UP000619295"/>
    </source>
</evidence>
<sequence length="27" mass="3210">MRAKSIVQSIHHRSGAWLIVRHVAHYR</sequence>
<reference evidence="1" key="1">
    <citation type="submission" date="2020-09" db="EMBL/GenBank/DDBJ databases">
        <title>Bosea spartocytisi sp. nov. a root nodule endophyte of Spartocytisus supranubius in the high mountain ecosystem fo the Teide National Park (Canary Islands, Spain).</title>
        <authorList>
            <person name="Pulido-Suarez L."/>
            <person name="Peix A."/>
            <person name="Igual J.M."/>
            <person name="Socas-Perez N."/>
            <person name="Velazquez E."/>
            <person name="Flores-Felix J.D."/>
            <person name="Leon-Barrios M."/>
        </authorList>
    </citation>
    <scope>NUCLEOTIDE SEQUENCE</scope>
    <source>
        <strain evidence="1">SSUT16</strain>
    </source>
</reference>
<dbReference type="EMBL" id="JACXWY010000024">
    <property type="protein sequence ID" value="MBD3848864.1"/>
    <property type="molecule type" value="Genomic_DNA"/>
</dbReference>
<gene>
    <name evidence="1" type="ORF">IED13_24465</name>
</gene>